<evidence type="ECO:0000313" key="4">
    <source>
        <dbReference type="EMBL" id="KAH7514626.1"/>
    </source>
</evidence>
<dbReference type="PANTHER" id="PTHR14209">
    <property type="entry name" value="ISOAMYL ACETATE-HYDROLYZING ESTERASE 1"/>
    <property type="match status" value="1"/>
</dbReference>
<evidence type="ECO:0008006" key="6">
    <source>
        <dbReference type="Google" id="ProtNLM"/>
    </source>
</evidence>
<name>A0A978UIJ5_ZIZJJ</name>
<evidence type="ECO:0000256" key="1">
    <source>
        <dbReference type="ARBA" id="ARBA00008668"/>
    </source>
</evidence>
<evidence type="ECO:0000256" key="2">
    <source>
        <dbReference type="ARBA" id="ARBA00022801"/>
    </source>
</evidence>
<accession>A0A978UIJ5</accession>
<dbReference type="OrthoDB" id="671439at2759"/>
<evidence type="ECO:0000313" key="5">
    <source>
        <dbReference type="Proteomes" id="UP000813462"/>
    </source>
</evidence>
<dbReference type="Gene3D" id="3.40.50.1110">
    <property type="entry name" value="SGNH hydrolase"/>
    <property type="match status" value="1"/>
</dbReference>
<dbReference type="InterPro" id="IPR036514">
    <property type="entry name" value="SGNH_hydro_sf"/>
</dbReference>
<dbReference type="InterPro" id="IPR045136">
    <property type="entry name" value="Iah1-like"/>
</dbReference>
<dbReference type="Proteomes" id="UP000813462">
    <property type="component" value="Unassembled WGS sequence"/>
</dbReference>
<dbReference type="GO" id="GO:0016788">
    <property type="term" value="F:hydrolase activity, acting on ester bonds"/>
    <property type="evidence" value="ECO:0007669"/>
    <property type="project" value="InterPro"/>
</dbReference>
<protein>
    <recommendedName>
        <fullName evidence="6">GDSL esterase/lipase CPRD49-like</fullName>
    </recommendedName>
</protein>
<organism evidence="4 5">
    <name type="scientific">Ziziphus jujuba var. spinosa</name>
    <dbReference type="NCBI Taxonomy" id="714518"/>
    <lineage>
        <taxon>Eukaryota</taxon>
        <taxon>Viridiplantae</taxon>
        <taxon>Streptophyta</taxon>
        <taxon>Embryophyta</taxon>
        <taxon>Tracheophyta</taxon>
        <taxon>Spermatophyta</taxon>
        <taxon>Magnoliopsida</taxon>
        <taxon>eudicotyledons</taxon>
        <taxon>Gunneridae</taxon>
        <taxon>Pentapetalae</taxon>
        <taxon>rosids</taxon>
        <taxon>fabids</taxon>
        <taxon>Rosales</taxon>
        <taxon>Rhamnaceae</taxon>
        <taxon>Paliureae</taxon>
        <taxon>Ziziphus</taxon>
    </lineage>
</organism>
<gene>
    <name evidence="4" type="ORF">FEM48_Zijuj11G0109300</name>
</gene>
<dbReference type="InterPro" id="IPR001087">
    <property type="entry name" value="GDSL"/>
</dbReference>
<comment type="similarity">
    <text evidence="1">Belongs to the 'GDSL' lipolytic enzyme family.</text>
</comment>
<keyword evidence="2" id="KW-0378">Hydrolase</keyword>
<dbReference type="GO" id="GO:0016042">
    <property type="term" value="P:lipid catabolic process"/>
    <property type="evidence" value="ECO:0007669"/>
    <property type="project" value="UniProtKB-KW"/>
</dbReference>
<sequence>MAGPSRPQFVLFGSSIVELSFQASNGGFGAILADLYYRQADIVLRGYGGWNSRRGVQILDQVFPKDASVQPSLVIVYFGGNDSVDPHPSGLGPHVPLPDYIENMKKIGTHLKGLSENIRIIFLSVPPCNDEQIRKNEANGRKSGRNNESCRIYSEACLKVSRELGIKAIDLWHEVQERENWLNTCFTDGIHFTSEGNQIVAKEILKVLREADWEPSLYHSKMPIEFGQDSPFDAVSADGKTTVNTSKRPTSQILQWELSDDIENEQSS</sequence>
<keyword evidence="3" id="KW-0443">Lipid metabolism</keyword>
<dbReference type="FunFam" id="3.40.50.1110:FF:000002">
    <property type="entry name" value="isoamyl acetate-hydrolyzing esterase 1 homolog"/>
    <property type="match status" value="1"/>
</dbReference>
<reference evidence="4" key="1">
    <citation type="journal article" date="2021" name="Front. Plant Sci.">
        <title>Chromosome-Scale Genome Assembly for Chinese Sour Jujube and Insights Into Its Genome Evolution and Domestication Signature.</title>
        <authorList>
            <person name="Shen L.-Y."/>
            <person name="Luo H."/>
            <person name="Wang X.-L."/>
            <person name="Wang X.-M."/>
            <person name="Qiu X.-J."/>
            <person name="Liu H."/>
            <person name="Zhou S.-S."/>
            <person name="Jia K.-H."/>
            <person name="Nie S."/>
            <person name="Bao Y.-T."/>
            <person name="Zhang R.-G."/>
            <person name="Yun Q.-Z."/>
            <person name="Chai Y.-H."/>
            <person name="Lu J.-Y."/>
            <person name="Li Y."/>
            <person name="Zhao S.-W."/>
            <person name="Mao J.-F."/>
            <person name="Jia S.-G."/>
            <person name="Mao Y.-M."/>
        </authorList>
    </citation>
    <scope>NUCLEOTIDE SEQUENCE</scope>
    <source>
        <strain evidence="4">AT0</strain>
        <tissue evidence="4">Leaf</tissue>
    </source>
</reference>
<dbReference type="AlphaFoldDB" id="A0A978UIJ5"/>
<dbReference type="PANTHER" id="PTHR14209:SF10">
    <property type="entry name" value="SGNH HYDROLASE-TYPE ESTERASE DOMAIN-CONTAINING PROTEIN"/>
    <property type="match status" value="1"/>
</dbReference>
<dbReference type="CDD" id="cd01838">
    <property type="entry name" value="Isoamyl_acetate_hydrolase_like"/>
    <property type="match status" value="1"/>
</dbReference>
<comment type="caution">
    <text evidence="4">The sequence shown here is derived from an EMBL/GenBank/DDBJ whole genome shotgun (WGS) entry which is preliminary data.</text>
</comment>
<evidence type="ECO:0000256" key="3">
    <source>
        <dbReference type="ARBA" id="ARBA00022963"/>
    </source>
</evidence>
<dbReference type="Pfam" id="PF00657">
    <property type="entry name" value="Lipase_GDSL"/>
    <property type="match status" value="1"/>
</dbReference>
<proteinExistence type="inferred from homology"/>
<dbReference type="SUPFAM" id="SSF52266">
    <property type="entry name" value="SGNH hydrolase"/>
    <property type="match status" value="1"/>
</dbReference>
<keyword evidence="3" id="KW-0442">Lipid degradation</keyword>
<dbReference type="EMBL" id="JAEACU010000011">
    <property type="protein sequence ID" value="KAH7514626.1"/>
    <property type="molecule type" value="Genomic_DNA"/>
</dbReference>